<dbReference type="Proteomes" id="UP001160148">
    <property type="component" value="Unassembled WGS sequence"/>
</dbReference>
<dbReference type="Pfam" id="PF05699">
    <property type="entry name" value="Dimer_Tnp_hAT"/>
    <property type="match status" value="1"/>
</dbReference>
<protein>
    <recommendedName>
        <fullName evidence="2">TTF-type domain-containing protein</fullName>
    </recommendedName>
</protein>
<evidence type="ECO:0000313" key="4">
    <source>
        <dbReference type="Proteomes" id="UP001160148"/>
    </source>
</evidence>
<dbReference type="InterPro" id="IPR025398">
    <property type="entry name" value="DUF4371"/>
</dbReference>
<dbReference type="PANTHER" id="PTHR45749:SF35">
    <property type="entry name" value="AC-LIKE TRANSPOSASE-RELATED"/>
    <property type="match status" value="1"/>
</dbReference>
<sequence>MSGSSRDRDTGRKWESGASKRKRKAEMMQVNQAMSTSMMKFLNKTSTSTTTDLDEPNAKMDLNEGNLSNKISKYNEELTKEVINNICDLEMHKQEIVLSEPLMSLDPGKWVFPLSGSQRHDLVQHGPQQMLDICDENYPLDNNKRHFSNFHYTRKLSNVETQHRRWLVYSQSQDKIYCFPCTVFSNLQTQMIREGCCDWKHLSTILQRHEKSQEHMVCMIKWVEFDKRIKLGKTIDQENEKRIRESQKHWYNLFEKLINVINFLASHNLSFRGHRESIKLDDSNNSGNFIDLLKLLSKYDHSLQNHFQLINEKQLAQHYLSHDIQNELIKLMSNKVIEEIISKVKLVKYYAFMLDCTRDISRVEQMSIILRFCNTSTGDIEEHFIGFIAVDSTTGEHLTNIILHELKNNGLDIQDCRGQGFDNGANMVGINKGVKTRILNINPKAFFAPCGCHSWNLILVDAAKSSITAKTFFGFIQKIYLLFSKSSKRWDLIKDKLKLTLMSLSETRWESRIAAVKAILFQFDDIIDCINILKMQIVDAETLCDCEAILKEMLTFEFIVAIHVWYEILLRVNNISKIWQSVQVNLKMAVDSLNNFCNWIQEYRDIGFNKSIIESRQFIEKSSYEIELHFKNKRIAKKKKMFSYEHTDEPIENGEEKFRVDFFNSMIDGILHDIKWRFKSLNEYFEYFGFIYDMNILRSISKEDLYKHCCDLGTVLQEGEKSDIQSFELYEELQLIISSLPDFIKDAKQLIKYIIENNLQEIYPNVYITVRIMLTIPVSTASAERSFSKLKIIKNYLRNTMTQERLSALAVLSIETKIANNLNYEDILKTFSEAKSRKVHFL</sequence>
<dbReference type="SUPFAM" id="SSF53098">
    <property type="entry name" value="Ribonuclease H-like"/>
    <property type="match status" value="1"/>
</dbReference>
<dbReference type="InterPro" id="IPR012337">
    <property type="entry name" value="RNaseH-like_sf"/>
</dbReference>
<accession>A0AAV0W0Z7</accession>
<dbReference type="EMBL" id="CARXXK010000001">
    <property type="protein sequence ID" value="CAI6348941.1"/>
    <property type="molecule type" value="Genomic_DNA"/>
</dbReference>
<dbReference type="Pfam" id="PF14291">
    <property type="entry name" value="DUF4371"/>
    <property type="match status" value="1"/>
</dbReference>
<reference evidence="3 4" key="1">
    <citation type="submission" date="2023-01" db="EMBL/GenBank/DDBJ databases">
        <authorList>
            <person name="Whitehead M."/>
        </authorList>
    </citation>
    <scope>NUCLEOTIDE SEQUENCE [LARGE SCALE GENOMIC DNA]</scope>
</reference>
<keyword evidence="4" id="KW-1185">Reference proteome</keyword>
<dbReference type="AlphaFoldDB" id="A0AAV0W0Z7"/>
<gene>
    <name evidence="3" type="ORF">MEUPH1_LOCUS5563</name>
</gene>
<feature type="compositionally biased region" description="Basic and acidic residues" evidence="1">
    <location>
        <begin position="1"/>
        <end position="15"/>
    </location>
</feature>
<dbReference type="SMART" id="SM00597">
    <property type="entry name" value="ZnF_TTF"/>
    <property type="match status" value="1"/>
</dbReference>
<dbReference type="InterPro" id="IPR006580">
    <property type="entry name" value="Znf_TTF"/>
</dbReference>
<name>A0AAV0W0Z7_9HEMI</name>
<evidence type="ECO:0000313" key="3">
    <source>
        <dbReference type="EMBL" id="CAI6348941.1"/>
    </source>
</evidence>
<evidence type="ECO:0000259" key="2">
    <source>
        <dbReference type="SMART" id="SM00597"/>
    </source>
</evidence>
<dbReference type="InterPro" id="IPR008906">
    <property type="entry name" value="HATC_C_dom"/>
</dbReference>
<feature type="region of interest" description="Disordered" evidence="1">
    <location>
        <begin position="1"/>
        <end position="26"/>
    </location>
</feature>
<feature type="domain" description="TTF-type" evidence="2">
    <location>
        <begin position="151"/>
        <end position="234"/>
    </location>
</feature>
<dbReference type="PANTHER" id="PTHR45749">
    <property type="match status" value="1"/>
</dbReference>
<organism evidence="3 4">
    <name type="scientific">Macrosiphum euphorbiae</name>
    <name type="common">potato aphid</name>
    <dbReference type="NCBI Taxonomy" id="13131"/>
    <lineage>
        <taxon>Eukaryota</taxon>
        <taxon>Metazoa</taxon>
        <taxon>Ecdysozoa</taxon>
        <taxon>Arthropoda</taxon>
        <taxon>Hexapoda</taxon>
        <taxon>Insecta</taxon>
        <taxon>Pterygota</taxon>
        <taxon>Neoptera</taxon>
        <taxon>Paraneoptera</taxon>
        <taxon>Hemiptera</taxon>
        <taxon>Sternorrhyncha</taxon>
        <taxon>Aphidomorpha</taxon>
        <taxon>Aphidoidea</taxon>
        <taxon>Aphididae</taxon>
        <taxon>Macrosiphini</taxon>
        <taxon>Macrosiphum</taxon>
    </lineage>
</organism>
<dbReference type="GO" id="GO:0046983">
    <property type="term" value="F:protein dimerization activity"/>
    <property type="evidence" value="ECO:0007669"/>
    <property type="project" value="InterPro"/>
</dbReference>
<comment type="caution">
    <text evidence="3">The sequence shown here is derived from an EMBL/GenBank/DDBJ whole genome shotgun (WGS) entry which is preliminary data.</text>
</comment>
<proteinExistence type="predicted"/>
<evidence type="ECO:0000256" key="1">
    <source>
        <dbReference type="SAM" id="MobiDB-lite"/>
    </source>
</evidence>